<evidence type="ECO:0000256" key="7">
    <source>
        <dbReference type="ARBA" id="ARBA00022597"/>
    </source>
</evidence>
<evidence type="ECO:0000256" key="2">
    <source>
        <dbReference type="ARBA" id="ARBA00004429"/>
    </source>
</evidence>
<accession>A0ABQ6E4D0</accession>
<dbReference type="CDD" id="cd06261">
    <property type="entry name" value="TM_PBP2"/>
    <property type="match status" value="1"/>
</dbReference>
<feature type="transmembrane region" description="Helical" evidence="11">
    <location>
        <begin position="391"/>
        <end position="412"/>
    </location>
</feature>
<dbReference type="InterPro" id="IPR047103">
    <property type="entry name" value="MalF_P2_sf"/>
</dbReference>
<keyword evidence="8 11" id="KW-0812">Transmembrane</keyword>
<dbReference type="SUPFAM" id="SSF160964">
    <property type="entry name" value="MalF N-terminal region-like"/>
    <property type="match status" value="1"/>
</dbReference>
<reference evidence="15" key="1">
    <citation type="journal article" date="2019" name="Int. J. Syst. Evol. Microbiol.">
        <title>The Global Catalogue of Microorganisms (GCM) 10K type strain sequencing project: providing services to taxonomists for standard genome sequencing and annotation.</title>
        <authorList>
            <consortium name="The Broad Institute Genomics Platform"/>
            <consortium name="The Broad Institute Genome Sequencing Center for Infectious Disease"/>
            <person name="Wu L."/>
            <person name="Ma J."/>
        </authorList>
    </citation>
    <scope>NUCLEOTIDE SEQUENCE [LARGE SCALE GENOMIC DNA]</scope>
    <source>
        <strain evidence="15">NBRC 103166</strain>
    </source>
</reference>
<dbReference type="SUPFAM" id="SSF161098">
    <property type="entry name" value="MetI-like"/>
    <property type="match status" value="1"/>
</dbReference>
<comment type="similarity">
    <text evidence="3 12">Belongs to the binding-protein-dependent transport system permease family. MalFG subfamily.</text>
</comment>
<feature type="domain" description="ABC transmembrane type-1" evidence="13">
    <location>
        <begin position="301"/>
        <end position="525"/>
    </location>
</feature>
<dbReference type="InterPro" id="IPR035906">
    <property type="entry name" value="MetI-like_sf"/>
</dbReference>
<feature type="transmembrane region" description="Helical" evidence="11">
    <location>
        <begin position="300"/>
        <end position="323"/>
    </location>
</feature>
<evidence type="ECO:0000259" key="13">
    <source>
        <dbReference type="PROSITE" id="PS50928"/>
    </source>
</evidence>
<feature type="transmembrane region" description="Helical" evidence="11">
    <location>
        <begin position="446"/>
        <end position="467"/>
    </location>
</feature>
<protein>
    <recommendedName>
        <fullName evidence="12">Maltose/maltodextrin transport system permease protein</fullName>
    </recommendedName>
</protein>
<keyword evidence="9 11" id="KW-1133">Transmembrane helix</keyword>
<evidence type="ECO:0000256" key="3">
    <source>
        <dbReference type="ARBA" id="ARBA00009047"/>
    </source>
</evidence>
<name>A0ABQ6E4D0_9GAMM</name>
<feature type="transmembrane region" description="Helical" evidence="11">
    <location>
        <begin position="504"/>
        <end position="526"/>
    </location>
</feature>
<dbReference type="PROSITE" id="PS50928">
    <property type="entry name" value="ABC_TM1"/>
    <property type="match status" value="1"/>
</dbReference>
<comment type="subcellular location">
    <subcellularLocation>
        <location evidence="2 12">Cell inner membrane</location>
        <topology evidence="2 12">Multi-pass membrane protein</topology>
    </subcellularLocation>
    <subcellularLocation>
        <location evidence="11">Cell membrane</location>
        <topology evidence="11">Multi-pass membrane protein</topology>
    </subcellularLocation>
</comment>
<evidence type="ECO:0000256" key="12">
    <source>
        <dbReference type="RuleBase" id="RU367050"/>
    </source>
</evidence>
<dbReference type="Gene3D" id="3.10.650.10">
    <property type="entry name" value="MalF N-terminal region-like"/>
    <property type="match status" value="1"/>
</dbReference>
<dbReference type="Gene3D" id="1.10.3720.10">
    <property type="entry name" value="MetI-like"/>
    <property type="match status" value="1"/>
</dbReference>
<evidence type="ECO:0000256" key="10">
    <source>
        <dbReference type="ARBA" id="ARBA00023136"/>
    </source>
</evidence>
<dbReference type="InterPro" id="IPR029345">
    <property type="entry name" value="MalF_P2"/>
</dbReference>
<feature type="transmembrane region" description="Helical" evidence="11">
    <location>
        <begin position="86"/>
        <end position="110"/>
    </location>
</feature>
<feature type="transmembrane region" description="Helical" evidence="11">
    <location>
        <begin position="60"/>
        <end position="77"/>
    </location>
</feature>
<dbReference type="InterPro" id="IPR000515">
    <property type="entry name" value="MetI-like"/>
</dbReference>
<feature type="transmembrane region" description="Helical" evidence="11">
    <location>
        <begin position="335"/>
        <end position="356"/>
    </location>
</feature>
<keyword evidence="4 11" id="KW-0813">Transport</keyword>
<dbReference type="PANTHER" id="PTHR47314:SF1">
    <property type="entry name" value="MALTOSE_MALTODEXTRIN TRANSPORT SYSTEM PERMEASE PROTEIN MALF"/>
    <property type="match status" value="1"/>
</dbReference>
<comment type="caution">
    <text evidence="14">The sequence shown here is derived from an EMBL/GenBank/DDBJ whole genome shotgun (WGS) entry which is preliminary data.</text>
</comment>
<keyword evidence="10 11" id="KW-0472">Membrane</keyword>
<evidence type="ECO:0000313" key="15">
    <source>
        <dbReference type="Proteomes" id="UP001157353"/>
    </source>
</evidence>
<evidence type="ECO:0000256" key="1">
    <source>
        <dbReference type="ARBA" id="ARBA00002264"/>
    </source>
</evidence>
<dbReference type="InterPro" id="IPR035277">
    <property type="entry name" value="MalF_N"/>
</dbReference>
<evidence type="ECO:0000313" key="14">
    <source>
        <dbReference type="EMBL" id="GLS92268.1"/>
    </source>
</evidence>
<comment type="function">
    <text evidence="1 12">Part of the ABC transporter complex MalEFGK involved in maltose/maltodextrin import. Probably responsible for the translocation of the substrate across the membrane.</text>
</comment>
<evidence type="ECO:0000256" key="4">
    <source>
        <dbReference type="ARBA" id="ARBA00022448"/>
    </source>
</evidence>
<gene>
    <name evidence="14" type="primary">malF</name>
    <name evidence="14" type="ORF">GCM10007916_33380</name>
</gene>
<organism evidence="14 15">
    <name type="scientific">Psychromonas marina</name>
    <dbReference type="NCBI Taxonomy" id="88364"/>
    <lineage>
        <taxon>Bacteria</taxon>
        <taxon>Pseudomonadati</taxon>
        <taxon>Pseudomonadota</taxon>
        <taxon>Gammaproteobacteria</taxon>
        <taxon>Alteromonadales</taxon>
        <taxon>Psychromonadaceae</taxon>
        <taxon>Psychromonas</taxon>
    </lineage>
</organism>
<keyword evidence="7 12" id="KW-0762">Sugar transport</keyword>
<keyword evidence="5" id="KW-1003">Cell membrane</keyword>
<dbReference type="NCBIfam" id="NF008232">
    <property type="entry name" value="PRK10999.1"/>
    <property type="match status" value="1"/>
</dbReference>
<dbReference type="Pfam" id="PF14785">
    <property type="entry name" value="MalF_P2"/>
    <property type="match status" value="1"/>
</dbReference>
<evidence type="ECO:0000256" key="6">
    <source>
        <dbReference type="ARBA" id="ARBA00022519"/>
    </source>
</evidence>
<dbReference type="RefSeq" id="WP_284205366.1">
    <property type="nucleotide sequence ID" value="NZ_BSPQ01000019.1"/>
</dbReference>
<evidence type="ECO:0000256" key="11">
    <source>
        <dbReference type="RuleBase" id="RU363032"/>
    </source>
</evidence>
<comment type="subunit">
    <text evidence="12">The complex is composed of two ATP-binding proteins (MalK), two transmembrane proteins (MalG and MalF) and a solute-binding protein (MalE).</text>
</comment>
<dbReference type="InterPro" id="IPR048464">
    <property type="entry name" value="MalF_N_TM"/>
</dbReference>
<dbReference type="PANTHER" id="PTHR47314">
    <property type="entry name" value="MALTOSE/MALTODEXTRIN TRANSPORT SYSTEM PERMEASE PROTEIN MALF"/>
    <property type="match status" value="1"/>
</dbReference>
<keyword evidence="6 12" id="KW-0997">Cell inner membrane</keyword>
<evidence type="ECO:0000256" key="8">
    <source>
        <dbReference type="ARBA" id="ARBA00022692"/>
    </source>
</evidence>
<feature type="transmembrane region" description="Helical" evidence="11">
    <location>
        <begin position="33"/>
        <end position="54"/>
    </location>
</feature>
<dbReference type="Pfam" id="PF20872">
    <property type="entry name" value="MalF_N_TM"/>
    <property type="match status" value="1"/>
</dbReference>
<proteinExistence type="inferred from homology"/>
<dbReference type="EMBL" id="BSPQ01000019">
    <property type="protein sequence ID" value="GLS92268.1"/>
    <property type="molecule type" value="Genomic_DNA"/>
</dbReference>
<sequence length="534" mass="59033">MAIHCTLLNVGLKEVFMDQAIESGQSLSVRANWIKWIVLTLVSLVAGYAIVLMYAQNETIFALLTLVVVASGVVIFAREDTYSHRYIYPGVAAMVVFIIFPLMYTIGIAFTNYSGTNQLTFERVQTQFLAKTYDQPNSAYQFELYQVENYKIQLHFEKNGENYQTDAFNLGASEPITLAPSNGEKAGTKAAIRFIIQNRDALTKLNIISSDGHPLSMSGLREFSASSPLYQLQEDNITLVSQFDGEILKPNMDAGFYQAINAQGEFVGDTISPGFVVGNGWKNFTRIFLDKGIQGPFIQIFIWTVIFAGLTVLFTLAVGLVLASIVQWDELKGKAVYRMLLILPYAVPAFISILIFKGLFNQSFGEINQLLEGIFNFKVNWFTDPYMAKTMILIVNTWLGYPYIMILCMGLLKSIPSDLYEASAIDGAGPLDNFFKITLPLMIKPLTPLLIASFAFNFNNFVLIQLLTNGAPDIIGSSTPAGHTDLLVSYTYRIAFEGGGGQDFGLASAIATLIFIVVGALALLNLRVSKKQQA</sequence>
<evidence type="ECO:0000256" key="5">
    <source>
        <dbReference type="ARBA" id="ARBA00022475"/>
    </source>
</evidence>
<dbReference type="Pfam" id="PF00528">
    <property type="entry name" value="BPD_transp_1"/>
    <property type="match status" value="1"/>
</dbReference>
<evidence type="ECO:0000256" key="9">
    <source>
        <dbReference type="ARBA" id="ARBA00022989"/>
    </source>
</evidence>
<dbReference type="Gene3D" id="2.40.430.10">
    <property type="entry name" value="D-maltodextrin-binding protein, MBP"/>
    <property type="match status" value="1"/>
</dbReference>
<keyword evidence="15" id="KW-1185">Reference proteome</keyword>
<dbReference type="Gene3D" id="1.20.58.370">
    <property type="entry name" value="MalF N-terminal region-like"/>
    <property type="match status" value="1"/>
</dbReference>
<dbReference type="Proteomes" id="UP001157353">
    <property type="component" value="Unassembled WGS sequence"/>
</dbReference>